<organism evidence="3 4">
    <name type="scientific">Vibrio orientalis CIP 102891 = ATCC 33934</name>
    <dbReference type="NCBI Taxonomy" id="675816"/>
    <lineage>
        <taxon>Bacteria</taxon>
        <taxon>Pseudomonadati</taxon>
        <taxon>Pseudomonadota</taxon>
        <taxon>Gammaproteobacteria</taxon>
        <taxon>Vibrionales</taxon>
        <taxon>Vibrionaceae</taxon>
        <taxon>Vibrio</taxon>
        <taxon>Vibrio oreintalis group</taxon>
    </lineage>
</organism>
<protein>
    <submittedName>
        <fullName evidence="3">Uncharacterized protein</fullName>
    </submittedName>
</protein>
<dbReference type="EMBL" id="AFWH01000001">
    <property type="protein sequence ID" value="EGU54108.1"/>
    <property type="molecule type" value="Genomic_DNA"/>
</dbReference>
<dbReference type="eggNOG" id="ENOG50337U1">
    <property type="taxonomic scope" value="Bacteria"/>
</dbReference>
<keyword evidence="5" id="KW-1185">Reference proteome</keyword>
<feature type="region of interest" description="Disordered" evidence="1">
    <location>
        <begin position="122"/>
        <end position="157"/>
    </location>
</feature>
<sequence length="157" mass="17908">MLSLDGKLLPIDNMKVSCSKQYKDKDMSGQSSSTHSSEQGDKGVVISVTGTIPFKRETDLTDLYDTFSMKDENGNRKVFRIGNRDARLYRVREAKFFGKLSSSEHTSLRAWEISFSMREYNSASEKIEQRTKSKKPSTKQQNSQHQQALIESEEALK</sequence>
<dbReference type="Pfam" id="PF25759">
    <property type="entry name" value="HP1_ORF34"/>
    <property type="match status" value="1"/>
</dbReference>
<proteinExistence type="predicted"/>
<dbReference type="PATRIC" id="fig|675816.5.peg.189"/>
<accession>C9QG03</accession>
<feature type="compositionally biased region" description="Low complexity" evidence="1">
    <location>
        <begin position="28"/>
        <end position="37"/>
    </location>
</feature>
<dbReference type="OrthoDB" id="6314079at2"/>
<comment type="caution">
    <text evidence="3">The sequence shown here is derived from an EMBL/GenBank/DDBJ whole genome shotgun (WGS) entry which is preliminary data.</text>
</comment>
<name>C9QG03_VIBOR</name>
<feature type="region of interest" description="Disordered" evidence="1">
    <location>
        <begin position="20"/>
        <end position="42"/>
    </location>
</feature>
<dbReference type="Proteomes" id="UP000002817">
    <property type="component" value="Unassembled WGS sequence"/>
</dbReference>
<dbReference type="AlphaFoldDB" id="C9QG03"/>
<reference evidence="3" key="2">
    <citation type="submission" date="2011-08" db="EMBL/GenBank/DDBJ databases">
        <authorList>
            <person name="Hoffman M."/>
            <person name="Strain E.A."/>
            <person name="Brown E."/>
            <person name="Allard M.W."/>
        </authorList>
    </citation>
    <scope>NUCLEOTIDE SEQUENCE</scope>
    <source>
        <strain evidence="3">CIP 102891</strain>
    </source>
</reference>
<evidence type="ECO:0000313" key="5">
    <source>
        <dbReference type="Proteomes" id="UP000003515"/>
    </source>
</evidence>
<dbReference type="STRING" id="675816.VIA_001506"/>
<evidence type="ECO:0000256" key="1">
    <source>
        <dbReference type="SAM" id="MobiDB-lite"/>
    </source>
</evidence>
<reference evidence="2 5" key="1">
    <citation type="submission" date="2009-10" db="EMBL/GenBank/DDBJ databases">
        <authorList>
            <consortium name="Los Alamos National Laboratory (LANL)"/>
            <consortium name="National Microbial Pathogen Data Resource (NMPDR)"/>
            <person name="Munk A.C."/>
            <person name="Chertkov O."/>
            <person name="Tapia R."/>
            <person name="Green L."/>
            <person name="Rogers Y."/>
            <person name="Detter J.C."/>
            <person name="Bruce D."/>
            <person name="Brettin T.S."/>
            <person name="Colwell R.R."/>
            <person name="Huq A."/>
            <person name="Grim C.J."/>
            <person name="Hasan N.A."/>
            <person name="Bartels D."/>
            <person name="Vonstein V."/>
        </authorList>
    </citation>
    <scope>NUCLEOTIDE SEQUENCE [LARGE SCALE GENOMIC DNA]</scope>
    <source>
        <strain evidence="2 5">CIP 102891</strain>
    </source>
</reference>
<dbReference type="InterPro" id="IPR057869">
    <property type="entry name" value="HP1_YO34"/>
</dbReference>
<evidence type="ECO:0000313" key="4">
    <source>
        <dbReference type="Proteomes" id="UP000002817"/>
    </source>
</evidence>
<gene>
    <name evidence="2" type="ORF">VIA_001506</name>
    <name evidence="3" type="ORF">VIOR3934_19815</name>
</gene>
<dbReference type="RefSeq" id="WP_004412223.1">
    <property type="nucleotide sequence ID" value="NZ_ACZV01000004.1"/>
</dbReference>
<dbReference type="EMBL" id="ACZV01000004">
    <property type="protein sequence ID" value="EEX94348.1"/>
    <property type="molecule type" value="Genomic_DNA"/>
</dbReference>
<evidence type="ECO:0000313" key="2">
    <source>
        <dbReference type="EMBL" id="EEX94348.1"/>
    </source>
</evidence>
<dbReference type="Proteomes" id="UP000003515">
    <property type="component" value="Unassembled WGS sequence"/>
</dbReference>
<evidence type="ECO:0000313" key="3">
    <source>
        <dbReference type="EMBL" id="EGU54108.1"/>
    </source>
</evidence>
<reference evidence="3 4" key="3">
    <citation type="journal article" date="2012" name="Int. J. Syst. Evol. Microbiol.">
        <title>Vibrio caribbeanicus sp. nov., isolated from the marine sponge Scleritoderma cyanea.</title>
        <authorList>
            <person name="Hoffmann M."/>
            <person name="Monday S.R."/>
            <person name="Allard M.W."/>
            <person name="Strain E.A."/>
            <person name="Whittaker P."/>
            <person name="Naum M."/>
            <person name="McCarthy P.J."/>
            <person name="Lopez J.V."/>
            <person name="Fischer M."/>
            <person name="Brown E.W."/>
        </authorList>
    </citation>
    <scope>NUCLEOTIDE SEQUENCE [LARGE SCALE GENOMIC DNA]</scope>
    <source>
        <strain evidence="3">CIP 102891</strain>
        <strain evidence="4">CIP 102891 / ATCC 33934</strain>
    </source>
</reference>
<feature type="compositionally biased region" description="Polar residues" evidence="1">
    <location>
        <begin position="138"/>
        <end position="149"/>
    </location>
</feature>